<name>A0A7X0BUP9_9PSED</name>
<sequence length="76" mass="8371">MIDFLHQHQQTPNFSLGETCAGKPVEVVARQVGNQAAFVFAKGHAPAYQQEKIFGIHQQENCPGGGLPVWHARTVF</sequence>
<evidence type="ECO:0000313" key="2">
    <source>
        <dbReference type="Proteomes" id="UP000557193"/>
    </source>
</evidence>
<dbReference type="Proteomes" id="UP000557193">
    <property type="component" value="Unassembled WGS sequence"/>
</dbReference>
<protein>
    <submittedName>
        <fullName evidence="1">Uncharacterized protein</fullName>
    </submittedName>
</protein>
<comment type="caution">
    <text evidence="1">The sequence shown here is derived from an EMBL/GenBank/DDBJ whole genome shotgun (WGS) entry which is preliminary data.</text>
</comment>
<evidence type="ECO:0000313" key="1">
    <source>
        <dbReference type="EMBL" id="MBB6342878.1"/>
    </source>
</evidence>
<keyword evidence="2" id="KW-1185">Reference proteome</keyword>
<gene>
    <name evidence="1" type="ORF">HNP49_003066</name>
</gene>
<dbReference type="AlphaFoldDB" id="A0A7X0BUP9"/>
<organism evidence="1 2">
    <name type="scientific">Pseudomonas fluvialis</name>
    <dbReference type="NCBI Taxonomy" id="1793966"/>
    <lineage>
        <taxon>Bacteria</taxon>
        <taxon>Pseudomonadati</taxon>
        <taxon>Pseudomonadota</taxon>
        <taxon>Gammaproteobacteria</taxon>
        <taxon>Pseudomonadales</taxon>
        <taxon>Pseudomonadaceae</taxon>
        <taxon>Pseudomonas</taxon>
    </lineage>
</organism>
<accession>A0A7X0BUP9</accession>
<proteinExistence type="predicted"/>
<dbReference type="EMBL" id="JACHLL010000006">
    <property type="protein sequence ID" value="MBB6342878.1"/>
    <property type="molecule type" value="Genomic_DNA"/>
</dbReference>
<reference evidence="1 2" key="1">
    <citation type="submission" date="2020-08" db="EMBL/GenBank/DDBJ databases">
        <title>Functional genomics of gut bacteria from endangered species of beetles.</title>
        <authorList>
            <person name="Carlos-Shanley C."/>
        </authorList>
    </citation>
    <scope>NUCLEOTIDE SEQUENCE [LARGE SCALE GENOMIC DNA]</scope>
    <source>
        <strain evidence="1 2">S00202</strain>
    </source>
</reference>